<reference evidence="1 2" key="1">
    <citation type="submission" date="2016-05" db="EMBL/GenBank/DDBJ databases">
        <authorList>
            <person name="Lavstsen T."/>
            <person name="Jespersen J.S."/>
        </authorList>
    </citation>
    <scope>NUCLEOTIDE SEQUENCE [LARGE SCALE GENOMIC DNA]</scope>
    <source>
        <strain evidence="1 2">KCJ1736</strain>
    </source>
</reference>
<sequence>MEYSAVCRFDLSCFGLTVQAALFDSVGLNPFASEQDAVAASEMDVGRGGIVEAHLETASDLCF</sequence>
<dbReference type="Proteomes" id="UP000077098">
    <property type="component" value="Unassembled WGS sequence"/>
</dbReference>
<dbReference type="EMBL" id="LXPS01000004">
    <property type="protein sequence ID" value="OAE48946.1"/>
    <property type="molecule type" value="Genomic_DNA"/>
</dbReference>
<accession>A0A176XI42</accession>
<name>A0A176XI42_AGRTU</name>
<dbReference type="AlphaFoldDB" id="A0A176XI42"/>
<gene>
    <name evidence="1" type="ORF">A7J57_20640</name>
</gene>
<proteinExistence type="predicted"/>
<evidence type="ECO:0000313" key="2">
    <source>
        <dbReference type="Proteomes" id="UP000077098"/>
    </source>
</evidence>
<protein>
    <submittedName>
        <fullName evidence="1">Uncharacterized protein</fullName>
    </submittedName>
</protein>
<evidence type="ECO:0000313" key="1">
    <source>
        <dbReference type="EMBL" id="OAE48946.1"/>
    </source>
</evidence>
<comment type="caution">
    <text evidence="1">The sequence shown here is derived from an EMBL/GenBank/DDBJ whole genome shotgun (WGS) entry which is preliminary data.</text>
</comment>
<organism evidence="1 2">
    <name type="scientific">Agrobacterium tumefaciens</name>
    <dbReference type="NCBI Taxonomy" id="358"/>
    <lineage>
        <taxon>Bacteria</taxon>
        <taxon>Pseudomonadati</taxon>
        <taxon>Pseudomonadota</taxon>
        <taxon>Alphaproteobacteria</taxon>
        <taxon>Hyphomicrobiales</taxon>
        <taxon>Rhizobiaceae</taxon>
        <taxon>Rhizobium/Agrobacterium group</taxon>
        <taxon>Agrobacterium</taxon>
        <taxon>Agrobacterium tumefaciens complex</taxon>
    </lineage>
</organism>